<keyword evidence="2" id="KW-1185">Reference proteome</keyword>
<dbReference type="EMBL" id="MLYV02000143">
    <property type="protein sequence ID" value="PSS34194.1"/>
    <property type="molecule type" value="Genomic_DNA"/>
</dbReference>
<reference evidence="1 2" key="1">
    <citation type="submission" date="2018-02" db="EMBL/GenBank/DDBJ databases">
        <title>Genome sequence of the basidiomycete white-rot fungus Phlebia centrifuga.</title>
        <authorList>
            <person name="Granchi Z."/>
            <person name="Peng M."/>
            <person name="de Vries R.P."/>
            <person name="Hilden K."/>
            <person name="Makela M.R."/>
            <person name="Grigoriev I."/>
            <person name="Riley R."/>
        </authorList>
    </citation>
    <scope>NUCLEOTIDE SEQUENCE [LARGE SCALE GENOMIC DNA]</scope>
    <source>
        <strain evidence="1 2">FBCC195</strain>
    </source>
</reference>
<protein>
    <submittedName>
        <fullName evidence="1">Uncharacterized protein</fullName>
    </submittedName>
</protein>
<accession>A0A2R6RVZ3</accession>
<comment type="caution">
    <text evidence="1">The sequence shown here is derived from an EMBL/GenBank/DDBJ whole genome shotgun (WGS) entry which is preliminary data.</text>
</comment>
<dbReference type="OrthoDB" id="2791589at2759"/>
<dbReference type="AlphaFoldDB" id="A0A2R6RVZ3"/>
<dbReference type="Proteomes" id="UP000186601">
    <property type="component" value="Unassembled WGS sequence"/>
</dbReference>
<sequence length="260" mass="29534">MLRLRPSTSIFRPFPCRNIPHVRFITPAIPGASGKPLSNLDKPPYYTDPADITKYTKANASNVSINTPSEEGEPVQVHIEFSEEPIGLRAADGYGYRRFDINDLLDGRYTIVRKIARDVPFTTWLARDSIENRFVMIKALTGHYTARGSDFLEYDMWKKIAAAHSPHCWDLYHSFIAPGKGSAARSFESDDYEYTNDEYSMLTRAPEMLLGRSWNQSVDIWAFGCVSNPLDMTPGLALLNTSYAPQNSRNLRYQRQTPPK</sequence>
<evidence type="ECO:0000313" key="1">
    <source>
        <dbReference type="EMBL" id="PSS34194.1"/>
    </source>
</evidence>
<dbReference type="Gene3D" id="1.10.510.10">
    <property type="entry name" value="Transferase(Phosphotransferase) domain 1"/>
    <property type="match status" value="1"/>
</dbReference>
<dbReference type="STRING" id="98765.A0A2R6RVZ3"/>
<organism evidence="1 2">
    <name type="scientific">Hermanssonia centrifuga</name>
    <dbReference type="NCBI Taxonomy" id="98765"/>
    <lineage>
        <taxon>Eukaryota</taxon>
        <taxon>Fungi</taxon>
        <taxon>Dikarya</taxon>
        <taxon>Basidiomycota</taxon>
        <taxon>Agaricomycotina</taxon>
        <taxon>Agaricomycetes</taxon>
        <taxon>Polyporales</taxon>
        <taxon>Meruliaceae</taxon>
        <taxon>Hermanssonia</taxon>
    </lineage>
</organism>
<dbReference type="InterPro" id="IPR011009">
    <property type="entry name" value="Kinase-like_dom_sf"/>
</dbReference>
<gene>
    <name evidence="1" type="ORF">PHLCEN_2v1761</name>
</gene>
<dbReference type="Gene3D" id="3.30.200.20">
    <property type="entry name" value="Phosphorylase Kinase, domain 1"/>
    <property type="match status" value="1"/>
</dbReference>
<dbReference type="SUPFAM" id="SSF56112">
    <property type="entry name" value="Protein kinase-like (PK-like)"/>
    <property type="match status" value="1"/>
</dbReference>
<proteinExistence type="predicted"/>
<evidence type="ECO:0000313" key="2">
    <source>
        <dbReference type="Proteomes" id="UP000186601"/>
    </source>
</evidence>
<name>A0A2R6RVZ3_9APHY</name>